<feature type="compositionally biased region" description="Basic and acidic residues" evidence="1">
    <location>
        <begin position="27"/>
        <end position="38"/>
    </location>
</feature>
<feature type="non-terminal residue" evidence="2">
    <location>
        <position position="103"/>
    </location>
</feature>
<proteinExistence type="predicted"/>
<feature type="compositionally biased region" description="Basic residues" evidence="1">
    <location>
        <begin position="11"/>
        <end position="26"/>
    </location>
</feature>
<accession>A0A6J4RVZ5</accession>
<evidence type="ECO:0000313" key="2">
    <source>
        <dbReference type="EMBL" id="CAA9476671.1"/>
    </source>
</evidence>
<reference evidence="2" key="1">
    <citation type="submission" date="2020-02" db="EMBL/GenBank/DDBJ databases">
        <authorList>
            <person name="Meier V. D."/>
        </authorList>
    </citation>
    <scope>NUCLEOTIDE SEQUENCE</scope>
    <source>
        <strain evidence="2">AVDCRST_MAG65</strain>
    </source>
</reference>
<feature type="non-terminal residue" evidence="2">
    <location>
        <position position="1"/>
    </location>
</feature>
<gene>
    <name evidence="2" type="ORF">AVDCRST_MAG65-1168</name>
</gene>
<feature type="compositionally biased region" description="Basic residues" evidence="1">
    <location>
        <begin position="48"/>
        <end position="65"/>
    </location>
</feature>
<feature type="region of interest" description="Disordered" evidence="1">
    <location>
        <begin position="1"/>
        <end position="103"/>
    </location>
</feature>
<organism evidence="2">
    <name type="scientific">uncultured Solirubrobacteraceae bacterium</name>
    <dbReference type="NCBI Taxonomy" id="1162706"/>
    <lineage>
        <taxon>Bacteria</taxon>
        <taxon>Bacillati</taxon>
        <taxon>Actinomycetota</taxon>
        <taxon>Thermoleophilia</taxon>
        <taxon>Solirubrobacterales</taxon>
        <taxon>Solirubrobacteraceae</taxon>
        <taxon>environmental samples</taxon>
    </lineage>
</organism>
<protein>
    <submittedName>
        <fullName evidence="2">Uncharacterized MFS-type transporter</fullName>
    </submittedName>
</protein>
<dbReference type="AlphaFoldDB" id="A0A6J4RVZ5"/>
<name>A0A6J4RVZ5_9ACTN</name>
<evidence type="ECO:0000256" key="1">
    <source>
        <dbReference type="SAM" id="MobiDB-lite"/>
    </source>
</evidence>
<dbReference type="EMBL" id="CADCVL010000197">
    <property type="protein sequence ID" value="CAA9476671.1"/>
    <property type="molecule type" value="Genomic_DNA"/>
</dbReference>
<sequence length="103" mass="11667">CRRRDGGFGGARRRHRDGLSHAHRRDLRCGHSRGEGAGRRRLPLLARHGIRRGRPAGRRGRRRRESGRGDPGGRRPHRRLGPVGRVRPPRPLGGRHGLARRDV</sequence>